<keyword evidence="2" id="KW-0378">Hydrolase</keyword>
<evidence type="ECO:0000313" key="6">
    <source>
        <dbReference type="EMBL" id="KAL3765054.1"/>
    </source>
</evidence>
<keyword evidence="1 2" id="KW-0443">Lipid metabolism</keyword>
<dbReference type="Gene3D" id="3.40.1090.10">
    <property type="entry name" value="Cytosolic phospholipase A2 catalytic domain"/>
    <property type="match status" value="2"/>
</dbReference>
<proteinExistence type="predicted"/>
<reference evidence="6 7" key="1">
    <citation type="submission" date="2024-10" db="EMBL/GenBank/DDBJ databases">
        <title>Updated reference genomes for cyclostephanoid diatoms.</title>
        <authorList>
            <person name="Roberts W.R."/>
            <person name="Alverson A.J."/>
        </authorList>
    </citation>
    <scope>NUCLEOTIDE SEQUENCE [LARGE SCALE GENOMIC DNA]</scope>
    <source>
        <strain evidence="6 7">AJA232-27</strain>
    </source>
</reference>
<feature type="compositionally biased region" description="Polar residues" evidence="3">
    <location>
        <begin position="169"/>
        <end position="178"/>
    </location>
</feature>
<keyword evidence="4" id="KW-0812">Transmembrane</keyword>
<feature type="region of interest" description="Disordered" evidence="3">
    <location>
        <begin position="249"/>
        <end position="278"/>
    </location>
</feature>
<dbReference type="InterPro" id="IPR002641">
    <property type="entry name" value="PNPLA_dom"/>
</dbReference>
<keyword evidence="4" id="KW-0472">Membrane</keyword>
<feature type="compositionally biased region" description="Basic and acidic residues" evidence="3">
    <location>
        <begin position="265"/>
        <end position="276"/>
    </location>
</feature>
<evidence type="ECO:0000313" key="7">
    <source>
        <dbReference type="Proteomes" id="UP001530293"/>
    </source>
</evidence>
<feature type="short sequence motif" description="GXSXG" evidence="2">
    <location>
        <begin position="479"/>
        <end position="483"/>
    </location>
</feature>
<dbReference type="Proteomes" id="UP001530293">
    <property type="component" value="Unassembled WGS sequence"/>
</dbReference>
<keyword evidence="7" id="KW-1185">Reference proteome</keyword>
<organism evidence="6 7">
    <name type="scientific">Discostella pseudostelligera</name>
    <dbReference type="NCBI Taxonomy" id="259834"/>
    <lineage>
        <taxon>Eukaryota</taxon>
        <taxon>Sar</taxon>
        <taxon>Stramenopiles</taxon>
        <taxon>Ochrophyta</taxon>
        <taxon>Bacillariophyta</taxon>
        <taxon>Coscinodiscophyceae</taxon>
        <taxon>Thalassiosirophycidae</taxon>
        <taxon>Stephanodiscales</taxon>
        <taxon>Stephanodiscaceae</taxon>
        <taxon>Discostella</taxon>
    </lineage>
</organism>
<evidence type="ECO:0000259" key="5">
    <source>
        <dbReference type="PROSITE" id="PS51635"/>
    </source>
</evidence>
<feature type="transmembrane region" description="Helical" evidence="4">
    <location>
        <begin position="340"/>
        <end position="359"/>
    </location>
</feature>
<feature type="transmembrane region" description="Helical" evidence="4">
    <location>
        <begin position="371"/>
        <end position="395"/>
    </location>
</feature>
<dbReference type="AlphaFoldDB" id="A0ABD3MMA7"/>
<dbReference type="GO" id="GO:0016787">
    <property type="term" value="F:hydrolase activity"/>
    <property type="evidence" value="ECO:0007669"/>
    <property type="project" value="UniProtKB-UniRule"/>
</dbReference>
<keyword evidence="2" id="KW-0442">Lipid degradation</keyword>
<name>A0ABD3MMA7_9STRA</name>
<evidence type="ECO:0000256" key="1">
    <source>
        <dbReference type="ARBA" id="ARBA00023098"/>
    </source>
</evidence>
<dbReference type="EMBL" id="JALLBG020000099">
    <property type="protein sequence ID" value="KAL3765054.1"/>
    <property type="molecule type" value="Genomic_DNA"/>
</dbReference>
<evidence type="ECO:0000256" key="2">
    <source>
        <dbReference type="PROSITE-ProRule" id="PRU01161"/>
    </source>
</evidence>
<feature type="domain" description="PNPLA" evidence="5">
    <location>
        <begin position="417"/>
        <end position="641"/>
    </location>
</feature>
<accession>A0ABD3MMA7</accession>
<feature type="compositionally biased region" description="Low complexity" evidence="3">
    <location>
        <begin position="193"/>
        <end position="214"/>
    </location>
</feature>
<keyword evidence="4" id="KW-1133">Transmembrane helix</keyword>
<feature type="transmembrane region" description="Helical" evidence="4">
    <location>
        <begin position="415"/>
        <end position="436"/>
    </location>
</feature>
<comment type="caution">
    <text evidence="2">Lacks conserved residue(s) required for the propagation of feature annotation.</text>
</comment>
<dbReference type="InterPro" id="IPR016035">
    <property type="entry name" value="Acyl_Trfase/lysoPLipase"/>
</dbReference>
<evidence type="ECO:0000256" key="4">
    <source>
        <dbReference type="SAM" id="Phobius"/>
    </source>
</evidence>
<dbReference type="SUPFAM" id="SSF52151">
    <property type="entry name" value="FabD/lysophospholipase-like"/>
    <property type="match status" value="1"/>
</dbReference>
<sequence>MSMENSTPDDDIVHAACLHHLLATGIWRLGHYTEYYEHWTDLSAAASLLKSTASMNAHVQEEADQRNHWADYYAANSAALAQYHLALSEGRDPSGGISTRPESPPMPPQMDVEMERMETNATIGGSCCNSNDGDIVMADDDATNNDNRKRKDIADYFNAETTMKRQGNDESLSNATMSKRTKTEEMDFAPHPSATTATATATATATSTSASTATLPTMERGLSTQASELQNNIHKSSLYPSSSIRRTLDLSSVTTSGQREQGTADDEKRTVTDHARRNQINHSLSLTKNIGSHGENGSNAVHLPQQMPIPDTYSTANQLQQEGEDTQNAVDTTKSWTKTLAIVPLLVVAMIMSAIMVLSSTADLPTLHLSLAIIITHLPLFGIFILPLTTTTSAATPAPTTTPTLREFLSHPDGFHMSFAPAFFGFFAYFGSLAALEEETNGRIVPTLSTTTSSYSTTTSTTPETTTTSSCCGLKSVSGASAGAMAAVMLAAGIQPRLAAKFASTFTWKMIADPPGWGGYVRGNNFEEVMRKFIMEAGTRNTTAKTGDSNNGVNAAAEAIQLEEALVPVAVSAFDVLRMKGMNMTKGCMAKAARCSAGFPGLFQPVAWRGERREDNKASLLPDSLLIDGGITDNLGLNGLCTYDETTSTENKAKRIINMMVGDFGFRGPRGLKTLPPGVNAECLVSIAIIGTPLCGPWAMENGPRAVESARKAMAAVLDLPMERGTCDNHFVIRVDASKWLE</sequence>
<dbReference type="Pfam" id="PF01734">
    <property type="entry name" value="Patatin"/>
    <property type="match status" value="1"/>
</dbReference>
<feature type="active site" description="Proton acceptor" evidence="2">
    <location>
        <position position="628"/>
    </location>
</feature>
<feature type="active site" description="Nucleophile" evidence="2">
    <location>
        <position position="481"/>
    </location>
</feature>
<feature type="region of interest" description="Disordered" evidence="3">
    <location>
        <begin position="160"/>
        <end position="214"/>
    </location>
</feature>
<comment type="caution">
    <text evidence="6">The sequence shown here is derived from an EMBL/GenBank/DDBJ whole genome shotgun (WGS) entry which is preliminary data.</text>
</comment>
<dbReference type="PROSITE" id="PS51635">
    <property type="entry name" value="PNPLA"/>
    <property type="match status" value="1"/>
</dbReference>
<evidence type="ECO:0000256" key="3">
    <source>
        <dbReference type="SAM" id="MobiDB-lite"/>
    </source>
</evidence>
<feature type="compositionally biased region" description="Polar residues" evidence="3">
    <location>
        <begin position="249"/>
        <end position="261"/>
    </location>
</feature>
<gene>
    <name evidence="6" type="ORF">ACHAWU_009422</name>
</gene>
<dbReference type="GO" id="GO:0016042">
    <property type="term" value="P:lipid catabolic process"/>
    <property type="evidence" value="ECO:0007669"/>
    <property type="project" value="UniProtKB-UniRule"/>
</dbReference>
<feature type="short sequence motif" description="DGA/G" evidence="2">
    <location>
        <begin position="628"/>
        <end position="630"/>
    </location>
</feature>
<protein>
    <recommendedName>
        <fullName evidence="5">PNPLA domain-containing protein</fullName>
    </recommendedName>
</protein>